<dbReference type="PANTHER" id="PTHR30353:SF15">
    <property type="entry name" value="INNER MEMBRANE PROTEIN YABI"/>
    <property type="match status" value="1"/>
</dbReference>
<dbReference type="InterPro" id="IPR032818">
    <property type="entry name" value="DedA-like"/>
</dbReference>
<sequence>MIGDLAAPLLGWVEANGRWAPLVLLLVAFLESLPVVGLFVPGSLVLVGAGLLVAAGVLSPLPVLAATVLGAVAGDLVGFRLARAFGPAAVRRHLPRRYRRTYARSLLGFRRFGWWAVFVGRFLAPLRAFVPIAAGLSRMPERSFQTANVASALVWAPLLLLPGWLAGSATALPAGSGGPHAGLVLLAIAVAAGVVAFRRWRAESAPSGHLVRTAPGAPTVPGRPAQG</sequence>
<evidence type="ECO:0000256" key="5">
    <source>
        <dbReference type="ARBA" id="ARBA00022989"/>
    </source>
</evidence>
<dbReference type="AlphaFoldDB" id="A0A8J2Z850"/>
<evidence type="ECO:0000256" key="2">
    <source>
        <dbReference type="ARBA" id="ARBA00010792"/>
    </source>
</evidence>
<dbReference type="EMBL" id="BMKS01000001">
    <property type="protein sequence ID" value="GGG18723.1"/>
    <property type="molecule type" value="Genomic_DNA"/>
</dbReference>
<feature type="transmembrane region" description="Helical" evidence="7">
    <location>
        <begin position="112"/>
        <end position="134"/>
    </location>
</feature>
<feature type="transmembrane region" description="Helical" evidence="7">
    <location>
        <begin position="146"/>
        <end position="165"/>
    </location>
</feature>
<keyword evidence="5 7" id="KW-1133">Transmembrane helix</keyword>
<feature type="transmembrane region" description="Helical" evidence="7">
    <location>
        <begin position="47"/>
        <end position="73"/>
    </location>
</feature>
<feature type="transmembrane region" description="Helical" evidence="7">
    <location>
        <begin position="19"/>
        <end position="40"/>
    </location>
</feature>
<feature type="region of interest" description="Disordered" evidence="8">
    <location>
        <begin position="208"/>
        <end position="227"/>
    </location>
</feature>
<comment type="similarity">
    <text evidence="2 7">Belongs to the DedA family.</text>
</comment>
<comment type="subcellular location">
    <subcellularLocation>
        <location evidence="1 7">Cell membrane</location>
        <topology evidence="1 7">Multi-pass membrane protein</topology>
    </subcellularLocation>
</comment>
<name>A0A8J2Z850_9PROT</name>
<evidence type="ECO:0000256" key="8">
    <source>
        <dbReference type="SAM" id="MobiDB-lite"/>
    </source>
</evidence>
<organism evidence="10 11">
    <name type="scientific">Caldovatus sediminis</name>
    <dbReference type="NCBI Taxonomy" id="2041189"/>
    <lineage>
        <taxon>Bacteria</taxon>
        <taxon>Pseudomonadati</taxon>
        <taxon>Pseudomonadota</taxon>
        <taxon>Alphaproteobacteria</taxon>
        <taxon>Acetobacterales</taxon>
        <taxon>Roseomonadaceae</taxon>
        <taxon>Caldovatus</taxon>
    </lineage>
</organism>
<reference evidence="10 11" key="1">
    <citation type="journal article" date="2014" name="Int. J. Syst. Evol. Microbiol.">
        <title>Complete genome sequence of Corynebacterium casei LMG S-19264T (=DSM 44701T), isolated from a smear-ripened cheese.</title>
        <authorList>
            <consortium name="US DOE Joint Genome Institute (JGI-PGF)"/>
            <person name="Walter F."/>
            <person name="Albersmeier A."/>
            <person name="Kalinowski J."/>
            <person name="Ruckert C."/>
        </authorList>
    </citation>
    <scope>NUCLEOTIDE SEQUENCE [LARGE SCALE GENOMIC DNA]</scope>
    <source>
        <strain evidence="10 11">CGMCC 1.16330</strain>
    </source>
</reference>
<keyword evidence="6 7" id="KW-0472">Membrane</keyword>
<evidence type="ECO:0000256" key="6">
    <source>
        <dbReference type="ARBA" id="ARBA00023136"/>
    </source>
</evidence>
<dbReference type="InterPro" id="IPR032816">
    <property type="entry name" value="VTT_dom"/>
</dbReference>
<comment type="caution">
    <text evidence="10">The sequence shown here is derived from an EMBL/GenBank/DDBJ whole genome shotgun (WGS) entry which is preliminary data.</text>
</comment>
<evidence type="ECO:0000313" key="11">
    <source>
        <dbReference type="Proteomes" id="UP000597507"/>
    </source>
</evidence>
<feature type="domain" description="VTT" evidence="9">
    <location>
        <begin position="49"/>
        <end position="164"/>
    </location>
</feature>
<evidence type="ECO:0000313" key="10">
    <source>
        <dbReference type="EMBL" id="GGG18723.1"/>
    </source>
</evidence>
<dbReference type="Pfam" id="PF09335">
    <property type="entry name" value="VTT_dom"/>
    <property type="match status" value="1"/>
</dbReference>
<dbReference type="RefSeq" id="WP_229677743.1">
    <property type="nucleotide sequence ID" value="NZ_BMKS01000001.1"/>
</dbReference>
<gene>
    <name evidence="10" type="ORF">GCM10010964_03750</name>
</gene>
<evidence type="ECO:0000256" key="4">
    <source>
        <dbReference type="ARBA" id="ARBA00022692"/>
    </source>
</evidence>
<proteinExistence type="inferred from homology"/>
<evidence type="ECO:0000256" key="1">
    <source>
        <dbReference type="ARBA" id="ARBA00004651"/>
    </source>
</evidence>
<dbReference type="Proteomes" id="UP000597507">
    <property type="component" value="Unassembled WGS sequence"/>
</dbReference>
<keyword evidence="3 7" id="KW-1003">Cell membrane</keyword>
<accession>A0A8J2Z850</accession>
<dbReference type="PANTHER" id="PTHR30353">
    <property type="entry name" value="INNER MEMBRANE PROTEIN DEDA-RELATED"/>
    <property type="match status" value="1"/>
</dbReference>
<evidence type="ECO:0000259" key="9">
    <source>
        <dbReference type="Pfam" id="PF09335"/>
    </source>
</evidence>
<evidence type="ECO:0000256" key="7">
    <source>
        <dbReference type="RuleBase" id="RU367016"/>
    </source>
</evidence>
<keyword evidence="4 7" id="KW-0812">Transmembrane</keyword>
<protein>
    <recommendedName>
        <fullName evidence="9">VTT domain-containing protein</fullName>
    </recommendedName>
</protein>
<keyword evidence="11" id="KW-1185">Reference proteome</keyword>
<feature type="transmembrane region" description="Helical" evidence="7">
    <location>
        <begin position="177"/>
        <end position="197"/>
    </location>
</feature>
<dbReference type="GO" id="GO:0005886">
    <property type="term" value="C:plasma membrane"/>
    <property type="evidence" value="ECO:0007669"/>
    <property type="project" value="UniProtKB-SubCell"/>
</dbReference>
<evidence type="ECO:0000256" key="3">
    <source>
        <dbReference type="ARBA" id="ARBA00022475"/>
    </source>
</evidence>